<dbReference type="Proteomes" id="UP000198862">
    <property type="component" value="Unassembled WGS sequence"/>
</dbReference>
<dbReference type="AlphaFoldDB" id="A0A1I1T2Q6"/>
<sequence>MQRLKLTYVFLFLCTFLSKSIHAQKLHFVAEALPPFHFMGADNQPAGVLVDVVKAVLKQANLNGDIKLLPFARCHDLTIKKSNTFMFSFLKTPTREAKFKWVGQIYKNKAFLIGLKNRNDIHLQSLEDAKDWVVGTIRGYHSASYLLNSGFSTQNNLYLNVNYNQMWGMLFKKRIDLILTNTIALETELKSIGLDSSLTKQYIELNDFPNELYITSGLNTSDQKIKQLSLALIEIKNNGTYQKIMSKWNM</sequence>
<dbReference type="RefSeq" id="WP_091990726.1">
    <property type="nucleotide sequence ID" value="NZ_FOLO01000065.1"/>
</dbReference>
<dbReference type="OrthoDB" id="8587856at2"/>
<reference evidence="3 4" key="1">
    <citation type="submission" date="2016-10" db="EMBL/GenBank/DDBJ databases">
        <authorList>
            <person name="de Groot N.N."/>
        </authorList>
    </citation>
    <scope>NUCLEOTIDE SEQUENCE [LARGE SCALE GENOMIC DNA]</scope>
    <source>
        <strain evidence="3 4">DSM 6059</strain>
    </source>
</reference>
<organism evidence="3 4">
    <name type="scientific">Pseudoalteromonas denitrificans DSM 6059</name>
    <dbReference type="NCBI Taxonomy" id="1123010"/>
    <lineage>
        <taxon>Bacteria</taxon>
        <taxon>Pseudomonadati</taxon>
        <taxon>Pseudomonadota</taxon>
        <taxon>Gammaproteobacteria</taxon>
        <taxon>Alteromonadales</taxon>
        <taxon>Pseudoalteromonadaceae</taxon>
        <taxon>Pseudoalteromonas</taxon>
    </lineage>
</organism>
<dbReference type="EMBL" id="FOLO01000065">
    <property type="protein sequence ID" value="SFD52957.1"/>
    <property type="molecule type" value="Genomic_DNA"/>
</dbReference>
<feature type="domain" description="Solute-binding protein family 3/N-terminal" evidence="2">
    <location>
        <begin position="30"/>
        <end position="248"/>
    </location>
</feature>
<keyword evidence="1" id="KW-0732">Signal</keyword>
<feature type="chain" id="PRO_5011715804" evidence="1">
    <location>
        <begin position="24"/>
        <end position="250"/>
    </location>
</feature>
<dbReference type="Pfam" id="PF00497">
    <property type="entry name" value="SBP_bac_3"/>
    <property type="match status" value="1"/>
</dbReference>
<name>A0A1I1T2Q6_9GAMM</name>
<evidence type="ECO:0000259" key="2">
    <source>
        <dbReference type="Pfam" id="PF00497"/>
    </source>
</evidence>
<feature type="signal peptide" evidence="1">
    <location>
        <begin position="1"/>
        <end position="23"/>
    </location>
</feature>
<dbReference type="Gene3D" id="3.40.190.10">
    <property type="entry name" value="Periplasmic binding protein-like II"/>
    <property type="match status" value="2"/>
</dbReference>
<proteinExistence type="predicted"/>
<dbReference type="PANTHER" id="PTHR38834:SF3">
    <property type="entry name" value="SOLUTE-BINDING PROTEIN FAMILY 3_N-TERMINAL DOMAIN-CONTAINING PROTEIN"/>
    <property type="match status" value="1"/>
</dbReference>
<evidence type="ECO:0000313" key="3">
    <source>
        <dbReference type="EMBL" id="SFD52957.1"/>
    </source>
</evidence>
<evidence type="ECO:0000313" key="4">
    <source>
        <dbReference type="Proteomes" id="UP000198862"/>
    </source>
</evidence>
<protein>
    <submittedName>
        <fullName evidence="3">Amino acid ABC transporter substrate-binding protein, PAAT family</fullName>
    </submittedName>
</protein>
<keyword evidence="4" id="KW-1185">Reference proteome</keyword>
<gene>
    <name evidence="3" type="ORF">SAMN02745724_04774</name>
</gene>
<dbReference type="SUPFAM" id="SSF53850">
    <property type="entry name" value="Periplasmic binding protein-like II"/>
    <property type="match status" value="1"/>
</dbReference>
<dbReference type="STRING" id="1123010.SAMN02745724_04774"/>
<accession>A0A1I1T2Q6</accession>
<dbReference type="InterPro" id="IPR001638">
    <property type="entry name" value="Solute-binding_3/MltF_N"/>
</dbReference>
<dbReference type="PANTHER" id="PTHR38834">
    <property type="entry name" value="PERIPLASMIC SUBSTRATE BINDING PROTEIN FAMILY 3"/>
    <property type="match status" value="1"/>
</dbReference>
<evidence type="ECO:0000256" key="1">
    <source>
        <dbReference type="SAM" id="SignalP"/>
    </source>
</evidence>